<evidence type="ECO:0000313" key="13">
    <source>
        <dbReference type="Proteomes" id="UP000095347"/>
    </source>
</evidence>
<evidence type="ECO:0000256" key="10">
    <source>
        <dbReference type="RuleBase" id="RU361207"/>
    </source>
</evidence>
<keyword evidence="5 10" id="KW-0328">Glycosyltransferase</keyword>
<dbReference type="EMBL" id="MCGG01000036">
    <property type="protein sequence ID" value="OEJ66218.1"/>
    <property type="molecule type" value="Genomic_DNA"/>
</dbReference>
<sequence>MVDHNQLHRLADLAGIELDYWEVNGQHHETSDDTRRAILAAVGYPANTDLELTDSLARIEEGPWRRGLEPITALRVGQQCPQPAVTVTVRERDADGTLAWFLDCEDGQTFEGSVLASALPVIERRTIDGDVYLRLSLSMPDDVAYGYHTLRVKTDALKASSTLVVAPPSGYRPDWMPKDGVGGRRVWGVACQLYALRGANDWGIGDFGDLGAFCDEVAKWGGSAVGLSPLHALFLCQTERTSPYSPSSRTFLNPLYIDVTAVPEWPDVAGDLDFSARIQAVQSGDQVAYGEVAALKTEALAHLFARFEKAHPANSGSPRRLAFEAFVALSGRPLQQYALFEAVQEHFAATPVHAWPLEYKDPNSDACAAFAAEHATRVSFFAYLQWEADRQLALAAARCDDNDMAIGLYRDMAVGVTVDGADAWIDGDAYMDGVNIGAPPDPIAPAGQDWGLPPFNPLRLRELGYAPYIQMLRANMRHAGAIRVDHIMWMQKIFCIPRGKDGREGAYIRFPKNDLFAILALESHRNRCLIVGEDLGTVPEGFRERMEAEGILSYRLLHFQRYADGLFYRPETYPKLSLTTAASHDFPTLAGYWSGEDLLMLADIGLIANDEELKARQAQRARDRELLVAALIDQQLLAKDFPQTPDGADVKALINAIHRFLARSPAALMMVNLEDIIGTTRQINVPGTVDQYPNWSGRIEIDIDRLSGPDQVAAAALVEAERS</sequence>
<evidence type="ECO:0000256" key="4">
    <source>
        <dbReference type="ARBA" id="ARBA00020295"/>
    </source>
</evidence>
<dbReference type="Gene3D" id="3.20.20.80">
    <property type="entry name" value="Glycosidases"/>
    <property type="match status" value="1"/>
</dbReference>
<evidence type="ECO:0000256" key="6">
    <source>
        <dbReference type="ARBA" id="ARBA00022679"/>
    </source>
</evidence>
<name>A0A1E5Q649_9PROT</name>
<dbReference type="InterPro" id="IPR048458">
    <property type="entry name" value="MalQ_N"/>
</dbReference>
<dbReference type="Pfam" id="PF21226">
    <property type="entry name" value="MalQ_N"/>
    <property type="match status" value="1"/>
</dbReference>
<dbReference type="InterPro" id="IPR017853">
    <property type="entry name" value="GH"/>
</dbReference>
<dbReference type="EC" id="2.4.1.25" evidence="3 10"/>
<dbReference type="InterPro" id="IPR003385">
    <property type="entry name" value="Glyco_hydro_77"/>
</dbReference>
<feature type="domain" description="MalQ N-terminal beta-sandwich" evidence="11">
    <location>
        <begin position="69"/>
        <end position="167"/>
    </location>
</feature>
<evidence type="ECO:0000256" key="8">
    <source>
        <dbReference type="ARBA" id="ARBA00031423"/>
    </source>
</evidence>
<evidence type="ECO:0000259" key="11">
    <source>
        <dbReference type="Pfam" id="PF21226"/>
    </source>
</evidence>
<dbReference type="GO" id="GO:0004134">
    <property type="term" value="F:4-alpha-glucanotransferase activity"/>
    <property type="evidence" value="ECO:0007669"/>
    <property type="project" value="UniProtKB-EC"/>
</dbReference>
<reference evidence="13" key="1">
    <citation type="submission" date="2016-07" db="EMBL/GenBank/DDBJ databases">
        <authorList>
            <person name="Florea S."/>
            <person name="Webb J.S."/>
            <person name="Jaromczyk J."/>
            <person name="Schardl C.L."/>
        </authorList>
    </citation>
    <scope>NUCLEOTIDE SEQUENCE [LARGE SCALE GENOMIC DNA]</scope>
    <source>
        <strain evidence="13">MV-1</strain>
    </source>
</reference>
<dbReference type="GO" id="GO:0005975">
    <property type="term" value="P:carbohydrate metabolic process"/>
    <property type="evidence" value="ECO:0007669"/>
    <property type="project" value="InterPro"/>
</dbReference>
<gene>
    <name evidence="12" type="ORF">BEN30_12560</name>
</gene>
<comment type="caution">
    <text evidence="12">The sequence shown here is derived from an EMBL/GenBank/DDBJ whole genome shotgun (WGS) entry which is preliminary data.</text>
</comment>
<keyword evidence="6 10" id="KW-0808">Transferase</keyword>
<keyword evidence="7 10" id="KW-0119">Carbohydrate metabolism</keyword>
<evidence type="ECO:0000256" key="9">
    <source>
        <dbReference type="ARBA" id="ARBA00031501"/>
    </source>
</evidence>
<dbReference type="PANTHER" id="PTHR32438">
    <property type="entry name" value="4-ALPHA-GLUCANOTRANSFERASE DPE1, CHLOROPLASTIC/AMYLOPLASTIC"/>
    <property type="match status" value="1"/>
</dbReference>
<dbReference type="OrthoDB" id="9800174at2"/>
<dbReference type="AlphaFoldDB" id="A0A1E5Q649"/>
<dbReference type="RefSeq" id="WP_069958423.1">
    <property type="nucleotide sequence ID" value="NZ_MCGG01000036.1"/>
</dbReference>
<dbReference type="STRING" id="28181.BEN30_12560"/>
<evidence type="ECO:0000256" key="3">
    <source>
        <dbReference type="ARBA" id="ARBA00012560"/>
    </source>
</evidence>
<comment type="similarity">
    <text evidence="2 10">Belongs to the disproportionating enzyme family.</text>
</comment>
<evidence type="ECO:0000256" key="2">
    <source>
        <dbReference type="ARBA" id="ARBA00005684"/>
    </source>
</evidence>
<dbReference type="NCBIfam" id="TIGR00217">
    <property type="entry name" value="malQ"/>
    <property type="match status" value="1"/>
</dbReference>
<evidence type="ECO:0000256" key="5">
    <source>
        <dbReference type="ARBA" id="ARBA00022676"/>
    </source>
</evidence>
<dbReference type="Proteomes" id="UP000095347">
    <property type="component" value="Unassembled WGS sequence"/>
</dbReference>
<evidence type="ECO:0000256" key="7">
    <source>
        <dbReference type="ARBA" id="ARBA00023277"/>
    </source>
</evidence>
<dbReference type="PANTHER" id="PTHR32438:SF5">
    <property type="entry name" value="4-ALPHA-GLUCANOTRANSFERASE DPE1, CHLOROPLASTIC_AMYLOPLASTIC"/>
    <property type="match status" value="1"/>
</dbReference>
<keyword evidence="13" id="KW-1185">Reference proteome</keyword>
<comment type="catalytic activity">
    <reaction evidence="1 10">
        <text>Transfers a segment of a (1-&gt;4)-alpha-D-glucan to a new position in an acceptor, which may be glucose or a (1-&gt;4)-alpha-D-glucan.</text>
        <dbReference type="EC" id="2.4.1.25"/>
    </reaction>
</comment>
<dbReference type="Pfam" id="PF02446">
    <property type="entry name" value="Glyco_hydro_77"/>
    <property type="match status" value="1"/>
</dbReference>
<evidence type="ECO:0000313" key="12">
    <source>
        <dbReference type="EMBL" id="OEJ66218.1"/>
    </source>
</evidence>
<protein>
    <recommendedName>
        <fullName evidence="4 10">4-alpha-glucanotransferase</fullName>
        <ecNumber evidence="3 10">2.4.1.25</ecNumber>
    </recommendedName>
    <alternativeName>
        <fullName evidence="8 10">Amylomaltase</fullName>
    </alternativeName>
    <alternativeName>
        <fullName evidence="9 10">Disproportionating enzyme</fullName>
    </alternativeName>
</protein>
<proteinExistence type="inferred from homology"/>
<accession>A0A1E5Q649</accession>
<dbReference type="SUPFAM" id="SSF51445">
    <property type="entry name" value="(Trans)glycosidases"/>
    <property type="match status" value="1"/>
</dbReference>
<organism evidence="12 13">
    <name type="scientific">Magnetovibrio blakemorei</name>
    <dbReference type="NCBI Taxonomy" id="28181"/>
    <lineage>
        <taxon>Bacteria</taxon>
        <taxon>Pseudomonadati</taxon>
        <taxon>Pseudomonadota</taxon>
        <taxon>Alphaproteobacteria</taxon>
        <taxon>Rhodospirillales</taxon>
        <taxon>Magnetovibrionaceae</taxon>
        <taxon>Magnetovibrio</taxon>
    </lineage>
</organism>
<evidence type="ECO:0000256" key="1">
    <source>
        <dbReference type="ARBA" id="ARBA00000439"/>
    </source>
</evidence>